<evidence type="ECO:0000313" key="2">
    <source>
        <dbReference type="Proteomes" id="UP000304148"/>
    </source>
</evidence>
<dbReference type="Proteomes" id="UP000304148">
    <property type="component" value="Chromosome"/>
</dbReference>
<sequence length="51" mass="6112">MRKVCSNPSKKCRNTNRKRRGVTVESFYELVMDTHTRKPTYYKDVDISKLM</sequence>
<proteinExistence type="predicted"/>
<name>A0A383RJ72_PAEAL</name>
<protein>
    <submittedName>
        <fullName evidence="1">Uncharacterized protein</fullName>
    </submittedName>
</protein>
<dbReference type="AlphaFoldDB" id="A0A383RJ72"/>
<accession>A0A383RJ72</accession>
<gene>
    <name evidence="1" type="ORF">PBLR_14768</name>
</gene>
<evidence type="ECO:0000313" key="1">
    <source>
        <dbReference type="EMBL" id="SYX86346.1"/>
    </source>
</evidence>
<organism evidence="1 2">
    <name type="scientific">Paenibacillus alvei</name>
    <name type="common">Bacillus alvei</name>
    <dbReference type="NCBI Taxonomy" id="44250"/>
    <lineage>
        <taxon>Bacteria</taxon>
        <taxon>Bacillati</taxon>
        <taxon>Bacillota</taxon>
        <taxon>Bacilli</taxon>
        <taxon>Bacillales</taxon>
        <taxon>Paenibacillaceae</taxon>
        <taxon>Paenibacillus</taxon>
    </lineage>
</organism>
<dbReference type="EMBL" id="LS992241">
    <property type="protein sequence ID" value="SYX86346.1"/>
    <property type="molecule type" value="Genomic_DNA"/>
</dbReference>
<reference evidence="2" key="1">
    <citation type="submission" date="2018-08" db="EMBL/GenBank/DDBJ databases">
        <authorList>
            <person name="Chevrot R."/>
        </authorList>
    </citation>
    <scope>NUCLEOTIDE SEQUENCE [LARGE SCALE GENOMIC DNA]</scope>
</reference>